<dbReference type="GO" id="GO:0006508">
    <property type="term" value="P:proteolysis"/>
    <property type="evidence" value="ECO:0007669"/>
    <property type="project" value="InterPro"/>
</dbReference>
<dbReference type="PANTHER" id="PTHR48104">
    <property type="entry name" value="METACASPASE-4"/>
    <property type="match status" value="1"/>
</dbReference>
<gene>
    <name evidence="2" type="ORF">ENT37_11400</name>
</gene>
<proteinExistence type="predicted"/>
<feature type="domain" description="Peptidase C14 caspase" evidence="1">
    <location>
        <begin position="3"/>
        <end position="253"/>
    </location>
</feature>
<dbReference type="Pfam" id="PF00656">
    <property type="entry name" value="Peptidase_C14"/>
    <property type="match status" value="1"/>
</dbReference>
<accession>A0A7C4KKI5</accession>
<dbReference type="EMBL" id="DSYK01000565">
    <property type="protein sequence ID" value="HGS22459.1"/>
    <property type="molecule type" value="Genomic_DNA"/>
</dbReference>
<reference evidence="2" key="1">
    <citation type="journal article" date="2020" name="mSystems">
        <title>Genome- and Community-Level Interaction Insights into Carbon Utilization and Element Cycling Functions of Hydrothermarchaeota in Hydrothermal Sediment.</title>
        <authorList>
            <person name="Zhou Z."/>
            <person name="Liu Y."/>
            <person name="Xu W."/>
            <person name="Pan J."/>
            <person name="Luo Z.H."/>
            <person name="Li M."/>
        </authorList>
    </citation>
    <scope>NUCLEOTIDE SEQUENCE [LARGE SCALE GENOMIC DNA]</scope>
    <source>
        <strain evidence="2">SpSt-573</strain>
    </source>
</reference>
<name>A0A7C4KKI5_9CHLR</name>
<sequence length="260" mass="28986">MAKKALCVGINDYPYLGNDLRGCVNDANEWASLLINHYDFPVPDVHVILDSQATKANVISALKNLLAGASSGDVLVYTNSSHGSYEVSTDSDEKYDELICPFDIDSNQIVDDELRELFSGIPRGVRMTVILDNCFSGTGTKLPILDLRPRFLPPSVRGKPELLNPFLARPSSSGTLSEEDMNEILLSGCKDVEFSYDGNFGGTFHGALTYQALEVIRQAKYRISYEQLHRRVNLRLRKANINQHPQLEGKLTFKKAQIFN</sequence>
<organism evidence="2">
    <name type="scientific">Anaerolinea thermolimosa</name>
    <dbReference type="NCBI Taxonomy" id="229919"/>
    <lineage>
        <taxon>Bacteria</taxon>
        <taxon>Bacillati</taxon>
        <taxon>Chloroflexota</taxon>
        <taxon>Anaerolineae</taxon>
        <taxon>Anaerolineales</taxon>
        <taxon>Anaerolineaceae</taxon>
        <taxon>Anaerolinea</taxon>
    </lineage>
</organism>
<evidence type="ECO:0000313" key="2">
    <source>
        <dbReference type="EMBL" id="HGS22459.1"/>
    </source>
</evidence>
<dbReference type="Gene3D" id="3.40.50.1460">
    <property type="match status" value="1"/>
</dbReference>
<protein>
    <submittedName>
        <fullName evidence="2">Caspase family protein</fullName>
    </submittedName>
</protein>
<dbReference type="InterPro" id="IPR050452">
    <property type="entry name" value="Metacaspase"/>
</dbReference>
<dbReference type="InterPro" id="IPR011600">
    <property type="entry name" value="Pept_C14_caspase"/>
</dbReference>
<evidence type="ECO:0000259" key="1">
    <source>
        <dbReference type="Pfam" id="PF00656"/>
    </source>
</evidence>
<dbReference type="AlphaFoldDB" id="A0A7C4KKI5"/>
<dbReference type="InterPro" id="IPR029030">
    <property type="entry name" value="Caspase-like_dom_sf"/>
</dbReference>
<comment type="caution">
    <text evidence="2">The sequence shown here is derived from an EMBL/GenBank/DDBJ whole genome shotgun (WGS) entry which is preliminary data.</text>
</comment>
<dbReference type="PANTHER" id="PTHR48104:SF30">
    <property type="entry name" value="METACASPASE-1"/>
    <property type="match status" value="1"/>
</dbReference>
<dbReference type="GO" id="GO:0004197">
    <property type="term" value="F:cysteine-type endopeptidase activity"/>
    <property type="evidence" value="ECO:0007669"/>
    <property type="project" value="InterPro"/>
</dbReference>
<dbReference type="SUPFAM" id="SSF52129">
    <property type="entry name" value="Caspase-like"/>
    <property type="match status" value="1"/>
</dbReference>
<dbReference type="GO" id="GO:0005737">
    <property type="term" value="C:cytoplasm"/>
    <property type="evidence" value="ECO:0007669"/>
    <property type="project" value="TreeGrafter"/>
</dbReference>